<gene>
    <name evidence="1" type="ORF">Pmar_PMAR011613</name>
</gene>
<dbReference type="GeneID" id="9042332"/>
<protein>
    <recommendedName>
        <fullName evidence="3">Reverse transcriptase domain-containing protein</fullName>
    </recommendedName>
</protein>
<evidence type="ECO:0000313" key="1">
    <source>
        <dbReference type="EMBL" id="EER05582.1"/>
    </source>
</evidence>
<name>C5LC99_PERM5</name>
<dbReference type="InParanoid" id="C5LC99"/>
<organism evidence="2">
    <name type="scientific">Perkinsus marinus (strain ATCC 50983 / TXsc)</name>
    <dbReference type="NCBI Taxonomy" id="423536"/>
    <lineage>
        <taxon>Eukaryota</taxon>
        <taxon>Sar</taxon>
        <taxon>Alveolata</taxon>
        <taxon>Perkinsozoa</taxon>
        <taxon>Perkinsea</taxon>
        <taxon>Perkinsida</taxon>
        <taxon>Perkinsidae</taxon>
        <taxon>Perkinsus</taxon>
    </lineage>
</organism>
<accession>C5LC99</accession>
<dbReference type="AlphaFoldDB" id="C5LC99"/>
<dbReference type="OrthoDB" id="411823at2759"/>
<reference evidence="1 2" key="1">
    <citation type="submission" date="2008-07" db="EMBL/GenBank/DDBJ databases">
        <authorList>
            <person name="El-Sayed N."/>
            <person name="Caler E."/>
            <person name="Inman J."/>
            <person name="Amedeo P."/>
            <person name="Hass B."/>
            <person name="Wortman J."/>
        </authorList>
    </citation>
    <scope>NUCLEOTIDE SEQUENCE [LARGE SCALE GENOMIC DNA]</scope>
    <source>
        <strain evidence="2">ATCC 50983 / TXsc</strain>
    </source>
</reference>
<dbReference type="RefSeq" id="XP_002773766.1">
    <property type="nucleotide sequence ID" value="XM_002773720.1"/>
</dbReference>
<evidence type="ECO:0000313" key="2">
    <source>
        <dbReference type="Proteomes" id="UP000007800"/>
    </source>
</evidence>
<evidence type="ECO:0008006" key="3">
    <source>
        <dbReference type="Google" id="ProtNLM"/>
    </source>
</evidence>
<keyword evidence="2" id="KW-1185">Reference proteome</keyword>
<sequence>MSVKTSDFDNKLFLMQKLLDGAHDFFTTSSIKLNANKSALVVFSTNYRIRNKDVDLYIGPELAPRTHDQRMLGLHVDEALTYAKHCDIWQKKVYARVKVLNHITSRSWGTGNNAIKQLADQFIMSSALYASPGFYGVVGNKRSFSKLQTGYNAILRVISGCLKMTKVSKLPEISSPAKQALLHQAEKKKKKRLKRRLSSGEEHVSSDSIRQWKWKWMEWQWKYQTDTSIAIEDCSVDVYKDYSIARNMDKGQRERESSSFFVVSPSRYSLADDPRLTTRASQTNFNWMRVGGFRKVPIN</sequence>
<dbReference type="EMBL" id="GG680918">
    <property type="protein sequence ID" value="EER05582.1"/>
    <property type="molecule type" value="Genomic_DNA"/>
</dbReference>
<proteinExistence type="predicted"/>
<dbReference type="Proteomes" id="UP000007800">
    <property type="component" value="Unassembled WGS sequence"/>
</dbReference>